<dbReference type="Pfam" id="PF14310">
    <property type="entry name" value="Fn3-like"/>
    <property type="match status" value="1"/>
</dbReference>
<evidence type="ECO:0000256" key="1">
    <source>
        <dbReference type="ARBA" id="ARBA00005336"/>
    </source>
</evidence>
<dbReference type="Gene3D" id="2.60.40.10">
    <property type="entry name" value="Immunoglobulins"/>
    <property type="match status" value="1"/>
</dbReference>
<proteinExistence type="inferred from homology"/>
<protein>
    <submittedName>
        <fullName evidence="6">Glycoside hydrolase family 3 C-terminal domain-containing protein</fullName>
    </submittedName>
</protein>
<keyword evidence="7" id="KW-1185">Reference proteome</keyword>
<dbReference type="Gene3D" id="3.20.20.300">
    <property type="entry name" value="Glycoside hydrolase, family 3, N-terminal domain"/>
    <property type="match status" value="1"/>
</dbReference>
<dbReference type="InterPro" id="IPR037524">
    <property type="entry name" value="PA14/GLEYA"/>
</dbReference>
<dbReference type="PANTHER" id="PTHR42721">
    <property type="entry name" value="SUGAR HYDROLASE-RELATED"/>
    <property type="match status" value="1"/>
</dbReference>
<evidence type="ECO:0000256" key="3">
    <source>
        <dbReference type="ARBA" id="ARBA00022801"/>
    </source>
</evidence>
<reference evidence="6 7" key="1">
    <citation type="submission" date="2021-10" db="EMBL/GenBank/DDBJ databases">
        <title>The diversity and Nitrogen Metabolism of Culturable Nitrate-Utilizing Bacteria Within the Oxygen Minimum Zone of the Changjiang (Yangtze River)Estuary.</title>
        <authorList>
            <person name="Zhang D."/>
            <person name="Zheng J."/>
            <person name="Liu S."/>
            <person name="He W."/>
        </authorList>
    </citation>
    <scope>NUCLEOTIDE SEQUENCE [LARGE SCALE GENOMIC DNA]</scope>
    <source>
        <strain evidence="6 7">FXH275-2</strain>
    </source>
</reference>
<dbReference type="Pfam" id="PF07691">
    <property type="entry name" value="PA14"/>
    <property type="match status" value="1"/>
</dbReference>
<dbReference type="Pfam" id="PF00933">
    <property type="entry name" value="Glyco_hydro_3"/>
    <property type="match status" value="1"/>
</dbReference>
<dbReference type="PRINTS" id="PR00133">
    <property type="entry name" value="GLHYDRLASE3"/>
</dbReference>
<dbReference type="InterPro" id="IPR013783">
    <property type="entry name" value="Ig-like_fold"/>
</dbReference>
<dbReference type="SUPFAM" id="SSF51445">
    <property type="entry name" value="(Trans)glycosidases"/>
    <property type="match status" value="1"/>
</dbReference>
<dbReference type="Proteomes" id="UP001198830">
    <property type="component" value="Unassembled WGS sequence"/>
</dbReference>
<dbReference type="InterPro" id="IPR001764">
    <property type="entry name" value="Glyco_hydro_3_N"/>
</dbReference>
<dbReference type="InterPro" id="IPR011658">
    <property type="entry name" value="PA14_dom"/>
</dbReference>
<dbReference type="PANTHER" id="PTHR42721:SF3">
    <property type="entry name" value="BETA-D-XYLOSIDASE 5-RELATED"/>
    <property type="match status" value="1"/>
</dbReference>
<dbReference type="SUPFAM" id="SSF52279">
    <property type="entry name" value="Beta-D-glucan exohydrolase, C-terminal domain"/>
    <property type="match status" value="1"/>
</dbReference>
<keyword evidence="2 4" id="KW-0732">Signal</keyword>
<dbReference type="Pfam" id="PF01915">
    <property type="entry name" value="Glyco_hydro_3_C"/>
    <property type="match status" value="1"/>
</dbReference>
<dbReference type="InterPro" id="IPR017853">
    <property type="entry name" value="GH"/>
</dbReference>
<dbReference type="Gene3D" id="3.90.182.10">
    <property type="entry name" value="Toxin - Anthrax Protective Antigen,domain 1"/>
    <property type="match status" value="1"/>
</dbReference>
<name>A0ABS8H4A5_9SPHN</name>
<organism evidence="6 7">
    <name type="scientific">Sphingobium soli</name>
    <dbReference type="NCBI Taxonomy" id="1591116"/>
    <lineage>
        <taxon>Bacteria</taxon>
        <taxon>Pseudomonadati</taxon>
        <taxon>Pseudomonadota</taxon>
        <taxon>Alphaproteobacteria</taxon>
        <taxon>Sphingomonadales</taxon>
        <taxon>Sphingomonadaceae</taxon>
        <taxon>Sphingobium</taxon>
    </lineage>
</organism>
<feature type="signal peptide" evidence="4">
    <location>
        <begin position="1"/>
        <end position="21"/>
    </location>
</feature>
<evidence type="ECO:0000256" key="2">
    <source>
        <dbReference type="ARBA" id="ARBA00022729"/>
    </source>
</evidence>
<accession>A0ABS8H4A5</accession>
<keyword evidence="3 6" id="KW-0378">Hydrolase</keyword>
<comment type="similarity">
    <text evidence="1">Belongs to the glycosyl hydrolase 3 family.</text>
</comment>
<dbReference type="InterPro" id="IPR044993">
    <property type="entry name" value="BXL"/>
</dbReference>
<dbReference type="InterPro" id="IPR002772">
    <property type="entry name" value="Glyco_hydro_3_C"/>
</dbReference>
<evidence type="ECO:0000313" key="6">
    <source>
        <dbReference type="EMBL" id="MCC4233269.1"/>
    </source>
</evidence>
<evidence type="ECO:0000256" key="4">
    <source>
        <dbReference type="SAM" id="SignalP"/>
    </source>
</evidence>
<gene>
    <name evidence="6" type="ORF">LL253_11275</name>
</gene>
<dbReference type="InterPro" id="IPR036962">
    <property type="entry name" value="Glyco_hydro_3_N_sf"/>
</dbReference>
<dbReference type="Gene3D" id="3.40.50.1700">
    <property type="entry name" value="Glycoside hydrolase family 3 C-terminal domain"/>
    <property type="match status" value="1"/>
</dbReference>
<feature type="domain" description="PA14" evidence="5">
    <location>
        <begin position="460"/>
        <end position="597"/>
    </location>
</feature>
<feature type="chain" id="PRO_5045252558" evidence="4">
    <location>
        <begin position="22"/>
        <end position="872"/>
    </location>
</feature>
<evidence type="ECO:0000259" key="5">
    <source>
        <dbReference type="PROSITE" id="PS51820"/>
    </source>
</evidence>
<dbReference type="RefSeq" id="WP_228227198.1">
    <property type="nucleotide sequence ID" value="NZ_JAJGNP010000008.1"/>
</dbReference>
<dbReference type="InterPro" id="IPR026891">
    <property type="entry name" value="Fn3-like"/>
</dbReference>
<dbReference type="InterPro" id="IPR036881">
    <property type="entry name" value="Glyco_hydro_3_C_sf"/>
</dbReference>
<dbReference type="SMART" id="SM01217">
    <property type="entry name" value="Fn3_like"/>
    <property type="match status" value="1"/>
</dbReference>
<dbReference type="SUPFAM" id="SSF56988">
    <property type="entry name" value="Anthrax protective antigen"/>
    <property type="match status" value="1"/>
</dbReference>
<dbReference type="EMBL" id="JAJGNP010000008">
    <property type="protein sequence ID" value="MCC4233269.1"/>
    <property type="molecule type" value="Genomic_DNA"/>
</dbReference>
<comment type="caution">
    <text evidence="6">The sequence shown here is derived from an EMBL/GenBank/DDBJ whole genome shotgun (WGS) entry which is preliminary data.</text>
</comment>
<evidence type="ECO:0000313" key="7">
    <source>
        <dbReference type="Proteomes" id="UP001198830"/>
    </source>
</evidence>
<dbReference type="PROSITE" id="PS51820">
    <property type="entry name" value="PA14"/>
    <property type="match status" value="1"/>
</dbReference>
<sequence length="872" mass="93521">MKRRLAITIAIAAAPCSGAWGAPEPDAWAQADDKARVIVRQLTLQEKTEQLLNTAPAIPRLGIPAYNWWTESLHGAIGPVPTTNFPEPIGLAATFDAPLIHTVASVISTEVQALHTLGRQTGHLGRIGTGLDTWSPNINIFRDPRWGRGQETYGEDPYLTARMGVAFIQGMQGDNPDLPDVVATPKHFAVHSGPEPSRHTDNIFATKRDLEDTYLPAFRAAIVEGKAGSIMCAYNRVDGEPACGSAMLLTDYLRNAWGFRGYVVSDCDAVVDIYAHHKYAPSPATGVSVALRRGVDSECNNATLSGQAGLGDRYKDALAANHISIGDIDSALVRLFSARLRNGDLPGLSARKPNSTPVSAIGTPAHGALALDAAVKSLVLLKNEGALPLKPGVRIALAGPLADATRVLRGNYSSTRSAPPISVADGLRQAMPDATVTLLPFSPSITDGDPVPGSALRTPDGRPGIRAEYYNRATDDQYGTKPVLVRTEDSIVSRASEYRQVADDHKIVWTGYLVAPETGLYRLALTGVKGQISRNGQPIVSATDFSRWAEPLKLVDVRLTKGERYPIRLEGQSGVAAAPAIFWKRVTDDLDRDLAAGVRDADVIVAVMGLTSDLEGEEMPVKVEGFEGGDRTTLALPADQIAFLEKAKATGKPLILVMMNGSAIDLGWAKDNAAAILEAWYPGQSGGLAIANVLSGKADPGGRLPLTFYHSVDDLPPFTDYSMEGRTYRYFRGAPVYPFGHGLSYTRFRYAPLVVEPIDGAVEKGLRVTTWITNVGQRPGDEVAQLYITPPAFEGAPRIALRGFQRLSLKAGESRAISFTLSPRDLSFVTMAGDRMLIPGNYDLSVGGGQPGTQAPVERARYTIGKAMPLPK</sequence>
<dbReference type="GO" id="GO:0016787">
    <property type="term" value="F:hydrolase activity"/>
    <property type="evidence" value="ECO:0007669"/>
    <property type="project" value="UniProtKB-KW"/>
</dbReference>